<name>A0ABD3MLF7_9STRA</name>
<dbReference type="InterPro" id="IPR036047">
    <property type="entry name" value="F-box-like_dom_sf"/>
</dbReference>
<gene>
    <name evidence="3" type="ORF">ACHAW5_000136</name>
</gene>
<evidence type="ECO:0000313" key="4">
    <source>
        <dbReference type="Proteomes" id="UP001530315"/>
    </source>
</evidence>
<reference evidence="3 4" key="1">
    <citation type="submission" date="2024-10" db="EMBL/GenBank/DDBJ databases">
        <title>Updated reference genomes for cyclostephanoid diatoms.</title>
        <authorList>
            <person name="Roberts W.R."/>
            <person name="Alverson A.J."/>
        </authorList>
    </citation>
    <scope>NUCLEOTIDE SEQUENCE [LARGE SCALE GENOMIC DNA]</scope>
    <source>
        <strain evidence="3 4">AJA276-08</strain>
    </source>
</reference>
<dbReference type="Proteomes" id="UP001530315">
    <property type="component" value="Unassembled WGS sequence"/>
</dbReference>
<protein>
    <recommendedName>
        <fullName evidence="2">F-box domain-containing protein</fullName>
    </recommendedName>
</protein>
<dbReference type="Gene3D" id="1.20.1280.50">
    <property type="match status" value="1"/>
</dbReference>
<dbReference type="EMBL" id="JALLAZ020001773">
    <property type="protein sequence ID" value="KAL3764472.1"/>
    <property type="molecule type" value="Genomic_DNA"/>
</dbReference>
<dbReference type="AlphaFoldDB" id="A0ABD3MLF7"/>
<feature type="compositionally biased region" description="Gly residues" evidence="1">
    <location>
        <begin position="63"/>
        <end position="79"/>
    </location>
</feature>
<dbReference type="SMART" id="SM00256">
    <property type="entry name" value="FBOX"/>
    <property type="match status" value="1"/>
</dbReference>
<proteinExistence type="predicted"/>
<dbReference type="Pfam" id="PF12937">
    <property type="entry name" value="F-box-like"/>
    <property type="match status" value="1"/>
</dbReference>
<evidence type="ECO:0000313" key="3">
    <source>
        <dbReference type="EMBL" id="KAL3764472.1"/>
    </source>
</evidence>
<accession>A0ABD3MLF7</accession>
<keyword evidence="4" id="KW-1185">Reference proteome</keyword>
<dbReference type="SUPFAM" id="SSF81383">
    <property type="entry name" value="F-box domain"/>
    <property type="match status" value="1"/>
</dbReference>
<evidence type="ECO:0000259" key="2">
    <source>
        <dbReference type="PROSITE" id="PS50181"/>
    </source>
</evidence>
<feature type="domain" description="F-box" evidence="2">
    <location>
        <begin position="1"/>
        <end position="44"/>
    </location>
</feature>
<comment type="caution">
    <text evidence="3">The sequence shown here is derived from an EMBL/GenBank/DDBJ whole genome shotgun (WGS) entry which is preliminary data.</text>
</comment>
<sequence length="222" mass="24950">MSTLPNELWIRAFSFLDQKDLFVLGNVSRNFLSASSADSLWEDICHRRWRGKQNVGRFAKRGTVGGGGGGGGGGGVGGGGWGGDNDGRVEYCSDILRQFGRLCLPPLNVPGSLMHDPKSWKESYVMAEIDSRRVEMSTYELVRFKWQLIYDGSPSKMGLRKFNENGTYWSPYMGVCEWLLQGRRLMFAGLSLMVERDANTWGWIIGRGERTTYYSVDVDGYK</sequence>
<dbReference type="InterPro" id="IPR001810">
    <property type="entry name" value="F-box_dom"/>
</dbReference>
<feature type="region of interest" description="Disordered" evidence="1">
    <location>
        <begin position="60"/>
        <end position="79"/>
    </location>
</feature>
<organism evidence="3 4">
    <name type="scientific">Stephanodiscus triporus</name>
    <dbReference type="NCBI Taxonomy" id="2934178"/>
    <lineage>
        <taxon>Eukaryota</taxon>
        <taxon>Sar</taxon>
        <taxon>Stramenopiles</taxon>
        <taxon>Ochrophyta</taxon>
        <taxon>Bacillariophyta</taxon>
        <taxon>Coscinodiscophyceae</taxon>
        <taxon>Thalassiosirophycidae</taxon>
        <taxon>Stephanodiscales</taxon>
        <taxon>Stephanodiscaceae</taxon>
        <taxon>Stephanodiscus</taxon>
    </lineage>
</organism>
<evidence type="ECO:0000256" key="1">
    <source>
        <dbReference type="SAM" id="MobiDB-lite"/>
    </source>
</evidence>
<dbReference type="PROSITE" id="PS50181">
    <property type="entry name" value="FBOX"/>
    <property type="match status" value="1"/>
</dbReference>